<name>A0ABR8KY65_9ACTN</name>
<gene>
    <name evidence="1" type="ORF">IEQ31_10785</name>
</gene>
<accession>A0ABR8KY65</accession>
<dbReference type="RefSeq" id="WP_191051315.1">
    <property type="nucleotide sequence ID" value="NZ_JACXRZ010000006.1"/>
</dbReference>
<keyword evidence="2" id="KW-1185">Reference proteome</keyword>
<dbReference type="EMBL" id="JACXRZ010000006">
    <property type="protein sequence ID" value="MBD3143660.1"/>
    <property type="molecule type" value="Genomic_DNA"/>
</dbReference>
<proteinExistence type="predicted"/>
<dbReference type="Pfam" id="PF20062">
    <property type="entry name" value="DUF6461"/>
    <property type="match status" value="1"/>
</dbReference>
<reference evidence="1 2" key="1">
    <citation type="submission" date="2020-09" db="EMBL/GenBank/DDBJ databases">
        <title>Actinomycete isolated from the Camponotus japonicus Mayr.</title>
        <authorList>
            <person name="Gong X."/>
        </authorList>
    </citation>
    <scope>NUCLEOTIDE SEQUENCE [LARGE SCALE GENOMIC DNA]</scope>
    <source>
        <strain evidence="1 2">2C-HV3</strain>
    </source>
</reference>
<organism evidence="1 2">
    <name type="scientific">Microbispora bryophytorum subsp. camponoti</name>
    <dbReference type="NCBI Taxonomy" id="1677852"/>
    <lineage>
        <taxon>Bacteria</taxon>
        <taxon>Bacillati</taxon>
        <taxon>Actinomycetota</taxon>
        <taxon>Actinomycetes</taxon>
        <taxon>Streptosporangiales</taxon>
        <taxon>Streptosporangiaceae</taxon>
        <taxon>Microbispora</taxon>
    </lineage>
</organism>
<comment type="caution">
    <text evidence="1">The sequence shown here is derived from an EMBL/GenBank/DDBJ whole genome shotgun (WGS) entry which is preliminary data.</text>
</comment>
<evidence type="ECO:0000313" key="2">
    <source>
        <dbReference type="Proteomes" id="UP000653231"/>
    </source>
</evidence>
<dbReference type="InterPro" id="IPR045592">
    <property type="entry name" value="DUF6461"/>
</dbReference>
<dbReference type="Proteomes" id="UP000653231">
    <property type="component" value="Unassembled WGS sequence"/>
</dbReference>
<sequence>MRHALATVRHAASSRVTTGSVPVGGGWQHDGMSMRPLDISWLCGEYAEECYSFIYIHATPEQVVARLGGRWEDFTPGPFPDDPDYYSYSGEPLGVTSIGDWTFVFDRDWLGTREDVITKLSEGARLVSQAALAIKDMDDFYWCEDGEIRFARDGDDGYLTKIPDELVDTMAEIDRIYPSGPQLFRGPAFLLVEHLTGIRVTEQLLKGSTLMWGVVPDLANS</sequence>
<protein>
    <submittedName>
        <fullName evidence="1">Uncharacterized protein</fullName>
    </submittedName>
</protein>
<evidence type="ECO:0000313" key="1">
    <source>
        <dbReference type="EMBL" id="MBD3143660.1"/>
    </source>
</evidence>